<accession>A0A6M3J228</accession>
<gene>
    <name evidence="2" type="ORF">MM415A02573_0002</name>
    <name evidence="1" type="ORF">MM415B00601_0014</name>
</gene>
<sequence length="95" mass="10581">MSPYSRETTKSIAAENTFSDKMKLHGKFVFRLRGTWSATVVLQRSEDEGTTWDDVDSYAANTVLVGEEIERGIYYRFGVKTGGYTSGTVAGRLSQ</sequence>
<dbReference type="EMBL" id="MT141502">
    <property type="protein sequence ID" value="QJA63654.1"/>
    <property type="molecule type" value="Genomic_DNA"/>
</dbReference>
<organism evidence="1">
    <name type="scientific">viral metagenome</name>
    <dbReference type="NCBI Taxonomy" id="1070528"/>
    <lineage>
        <taxon>unclassified sequences</taxon>
        <taxon>metagenomes</taxon>
        <taxon>organismal metagenomes</taxon>
    </lineage>
</organism>
<protein>
    <submittedName>
        <fullName evidence="1">Uncharacterized protein</fullName>
    </submittedName>
</protein>
<dbReference type="EMBL" id="MT141984">
    <property type="protein sequence ID" value="QJA72864.1"/>
    <property type="molecule type" value="Genomic_DNA"/>
</dbReference>
<evidence type="ECO:0000313" key="2">
    <source>
        <dbReference type="EMBL" id="QJA72864.1"/>
    </source>
</evidence>
<proteinExistence type="predicted"/>
<dbReference type="AlphaFoldDB" id="A0A6M3J228"/>
<evidence type="ECO:0000313" key="1">
    <source>
        <dbReference type="EMBL" id="QJA63654.1"/>
    </source>
</evidence>
<name>A0A6M3J228_9ZZZZ</name>
<reference evidence="1" key="1">
    <citation type="submission" date="2020-03" db="EMBL/GenBank/DDBJ databases">
        <title>The deep terrestrial virosphere.</title>
        <authorList>
            <person name="Holmfeldt K."/>
            <person name="Nilsson E."/>
            <person name="Simone D."/>
            <person name="Lopez-Fernandez M."/>
            <person name="Wu X."/>
            <person name="de Brujin I."/>
            <person name="Lundin D."/>
            <person name="Andersson A."/>
            <person name="Bertilsson S."/>
            <person name="Dopson M."/>
        </authorList>
    </citation>
    <scope>NUCLEOTIDE SEQUENCE</scope>
    <source>
        <strain evidence="2">MM415A02573</strain>
        <strain evidence="1">MM415B00601</strain>
    </source>
</reference>